<dbReference type="AlphaFoldDB" id="A0AAD6V465"/>
<dbReference type="GO" id="GO:0005739">
    <property type="term" value="C:mitochondrion"/>
    <property type="evidence" value="ECO:0007669"/>
    <property type="project" value="TreeGrafter"/>
</dbReference>
<dbReference type="PANTHER" id="PTHR36091">
    <property type="entry name" value="ALTERED INHERITANCE OF MITOCHONDRIA PROTEIN 9, MITOCHONDRIAL"/>
    <property type="match status" value="1"/>
</dbReference>
<gene>
    <name evidence="1" type="ORF">GGX14DRAFT_370378</name>
</gene>
<evidence type="ECO:0000313" key="2">
    <source>
        <dbReference type="Proteomes" id="UP001219525"/>
    </source>
</evidence>
<keyword evidence="2" id="KW-1185">Reference proteome</keyword>
<protein>
    <submittedName>
        <fullName evidence="1">Protein kinase subdomain-containing protein PKL CAK Fmp29</fullName>
    </submittedName>
</protein>
<dbReference type="InterPro" id="IPR051035">
    <property type="entry name" value="Mito_inheritance_9"/>
</dbReference>
<accession>A0AAD6V465</accession>
<proteinExistence type="predicted"/>
<dbReference type="EMBL" id="JARJCW010000054">
    <property type="protein sequence ID" value="KAJ7202551.1"/>
    <property type="molecule type" value="Genomic_DNA"/>
</dbReference>
<dbReference type="PANTHER" id="PTHR36091:SF2">
    <property type="entry name" value="AMINOGLYCOSIDE PHOSPHOTRANSFERASE DOMAIN-CONTAINING PROTEIN"/>
    <property type="match status" value="1"/>
</dbReference>
<name>A0AAD6V465_9AGAR</name>
<dbReference type="SUPFAM" id="SSF56112">
    <property type="entry name" value="Protein kinase-like (PK-like)"/>
    <property type="match status" value="1"/>
</dbReference>
<dbReference type="Proteomes" id="UP001219525">
    <property type="component" value="Unassembled WGS sequence"/>
</dbReference>
<dbReference type="Gene3D" id="3.30.200.20">
    <property type="entry name" value="Phosphorylase Kinase, domain 1"/>
    <property type="match status" value="1"/>
</dbReference>
<sequence>MCSLQRARLIFDLPATSVLPSLRRTHSSPPTFHGHLSCSSLFATPTRWPTRRAVSLVAHPRSDLFKYTSGRWLVNDELRRAERRRYFNVDELRRLAAESVERKPDDVERLEKLAEGGFNRIFLITMRDGFRMVARIPYPATTPKYLAVASEVATLAFLRSVKLPVPEVYGYSPTPDNAAGTEYIFMQFVEGSSLSDVLPNLKEGDIISILRQLAQLESKMMSMAFPAGGSLYFPEDLAKAPRSASGPIRPGIALENKLFCVGPETSLLLWYGRRAQLDVDRGPYDSSHAALVSGPAKELAYLRKFGRPLLPRERARRYIYGYEEQQPSDHIENLGRYLDITPSLVSRDQARDYFCIRHPDLQPSNIIVGRSPDSKSYVVVGLIDWQHTSILPLSLHAGIPQQLLNYDDAGWELMTPPSLPENLDDLNETEQGREKELYCYRLIHYHYVKNTEKYNILHYATLTDPMDSLRRRLFGYARALWDGETVELKATLIEATENWELLTGVSSPCPVVFGPDDIRETMKLLAAQTEADGDLQACRGRIGVGPEDWVSVEHYEEVMAHIEKVKKLGLAAIDEEERAQVVANWPFDDMEEDDYL</sequence>
<organism evidence="1 2">
    <name type="scientific">Mycena pura</name>
    <dbReference type="NCBI Taxonomy" id="153505"/>
    <lineage>
        <taxon>Eukaryota</taxon>
        <taxon>Fungi</taxon>
        <taxon>Dikarya</taxon>
        <taxon>Basidiomycota</taxon>
        <taxon>Agaricomycotina</taxon>
        <taxon>Agaricomycetes</taxon>
        <taxon>Agaricomycetidae</taxon>
        <taxon>Agaricales</taxon>
        <taxon>Marasmiineae</taxon>
        <taxon>Mycenaceae</taxon>
        <taxon>Mycena</taxon>
    </lineage>
</organism>
<comment type="caution">
    <text evidence="1">The sequence shown here is derived from an EMBL/GenBank/DDBJ whole genome shotgun (WGS) entry which is preliminary data.</text>
</comment>
<keyword evidence="1" id="KW-0808">Transferase</keyword>
<keyword evidence="1" id="KW-0418">Kinase</keyword>
<dbReference type="InterPro" id="IPR011009">
    <property type="entry name" value="Kinase-like_dom_sf"/>
</dbReference>
<evidence type="ECO:0000313" key="1">
    <source>
        <dbReference type="EMBL" id="KAJ7202551.1"/>
    </source>
</evidence>
<dbReference type="GO" id="GO:0016301">
    <property type="term" value="F:kinase activity"/>
    <property type="evidence" value="ECO:0007669"/>
    <property type="project" value="UniProtKB-KW"/>
</dbReference>
<reference evidence="1" key="1">
    <citation type="submission" date="2023-03" db="EMBL/GenBank/DDBJ databases">
        <title>Massive genome expansion in bonnet fungi (Mycena s.s.) driven by repeated elements and novel gene families across ecological guilds.</title>
        <authorList>
            <consortium name="Lawrence Berkeley National Laboratory"/>
            <person name="Harder C.B."/>
            <person name="Miyauchi S."/>
            <person name="Viragh M."/>
            <person name="Kuo A."/>
            <person name="Thoen E."/>
            <person name="Andreopoulos B."/>
            <person name="Lu D."/>
            <person name="Skrede I."/>
            <person name="Drula E."/>
            <person name="Henrissat B."/>
            <person name="Morin E."/>
            <person name="Kohler A."/>
            <person name="Barry K."/>
            <person name="LaButti K."/>
            <person name="Morin E."/>
            <person name="Salamov A."/>
            <person name="Lipzen A."/>
            <person name="Mereny Z."/>
            <person name="Hegedus B."/>
            <person name="Baldrian P."/>
            <person name="Stursova M."/>
            <person name="Weitz H."/>
            <person name="Taylor A."/>
            <person name="Grigoriev I.V."/>
            <person name="Nagy L.G."/>
            <person name="Martin F."/>
            <person name="Kauserud H."/>
        </authorList>
    </citation>
    <scope>NUCLEOTIDE SEQUENCE</scope>
    <source>
        <strain evidence="1">9144</strain>
    </source>
</reference>